<dbReference type="Proteomes" id="UP001054945">
    <property type="component" value="Unassembled WGS sequence"/>
</dbReference>
<dbReference type="EMBL" id="BPLR01011190">
    <property type="protein sequence ID" value="GIY44724.1"/>
    <property type="molecule type" value="Genomic_DNA"/>
</dbReference>
<dbReference type="AlphaFoldDB" id="A0AAV4THL5"/>
<keyword evidence="2" id="KW-1185">Reference proteome</keyword>
<reference evidence="1 2" key="1">
    <citation type="submission" date="2021-06" db="EMBL/GenBank/DDBJ databases">
        <title>Caerostris extrusa draft genome.</title>
        <authorList>
            <person name="Kono N."/>
            <person name="Arakawa K."/>
        </authorList>
    </citation>
    <scope>NUCLEOTIDE SEQUENCE [LARGE SCALE GENOMIC DNA]</scope>
</reference>
<name>A0AAV4THL5_CAEEX</name>
<proteinExistence type="predicted"/>
<gene>
    <name evidence="1" type="ORF">CEXT_621691</name>
</gene>
<evidence type="ECO:0000313" key="2">
    <source>
        <dbReference type="Proteomes" id="UP001054945"/>
    </source>
</evidence>
<protein>
    <submittedName>
        <fullName evidence="1">Uncharacterized protein</fullName>
    </submittedName>
</protein>
<evidence type="ECO:0000313" key="1">
    <source>
        <dbReference type="EMBL" id="GIY44724.1"/>
    </source>
</evidence>
<organism evidence="1 2">
    <name type="scientific">Caerostris extrusa</name>
    <name type="common">Bark spider</name>
    <name type="synonym">Caerostris bankana</name>
    <dbReference type="NCBI Taxonomy" id="172846"/>
    <lineage>
        <taxon>Eukaryota</taxon>
        <taxon>Metazoa</taxon>
        <taxon>Ecdysozoa</taxon>
        <taxon>Arthropoda</taxon>
        <taxon>Chelicerata</taxon>
        <taxon>Arachnida</taxon>
        <taxon>Araneae</taxon>
        <taxon>Araneomorphae</taxon>
        <taxon>Entelegynae</taxon>
        <taxon>Araneoidea</taxon>
        <taxon>Araneidae</taxon>
        <taxon>Caerostris</taxon>
    </lineage>
</organism>
<sequence>MFPHITNLLFAYDTILIRRIKELSPTFNVHCGLTPTSPKRTTMYKHEKDLFPSNPLCRHLSSYCWKPEPARMVLMKFGAIIRFDSPENFSVNF</sequence>
<accession>A0AAV4THL5</accession>
<comment type="caution">
    <text evidence="1">The sequence shown here is derived from an EMBL/GenBank/DDBJ whole genome shotgun (WGS) entry which is preliminary data.</text>
</comment>